<name>A0A5C7F5B9_9BACI</name>
<feature type="transmembrane region" description="Helical" evidence="2">
    <location>
        <begin position="884"/>
        <end position="904"/>
    </location>
</feature>
<keyword evidence="2" id="KW-0472">Membrane</keyword>
<feature type="compositionally biased region" description="Basic and acidic residues" evidence="1">
    <location>
        <begin position="1082"/>
        <end position="1112"/>
    </location>
</feature>
<feature type="transmembrane region" description="Helical" evidence="2">
    <location>
        <begin position="333"/>
        <end position="356"/>
    </location>
</feature>
<reference evidence="3 4" key="1">
    <citation type="submission" date="2024-01" db="EMBL/GenBank/DDBJ databases">
        <title>Complete Genome Sequence of Alkalicoccus halolimnae BZ-SZ-XJ29T, a Moderately Halophilic Bacterium Isolated from a Salt Lake.</title>
        <authorList>
            <person name="Zhao B."/>
        </authorList>
    </citation>
    <scope>NUCLEOTIDE SEQUENCE [LARGE SCALE GENOMIC DNA]</scope>
    <source>
        <strain evidence="3 4">BZ-SZ-XJ29</strain>
    </source>
</reference>
<gene>
    <name evidence="3" type="ORF">FTX54_012070</name>
</gene>
<feature type="transmembrane region" description="Helical" evidence="2">
    <location>
        <begin position="12"/>
        <end position="34"/>
    </location>
</feature>
<dbReference type="SUPFAM" id="SSF82693">
    <property type="entry name" value="Multidrug efflux transporter AcrB pore domain, PN1, PN2, PC1 and PC2 subdomains"/>
    <property type="match status" value="3"/>
</dbReference>
<feature type="transmembrane region" description="Helical" evidence="2">
    <location>
        <begin position="466"/>
        <end position="489"/>
    </location>
</feature>
<feature type="transmembrane region" description="Helical" evidence="2">
    <location>
        <begin position="858"/>
        <end position="877"/>
    </location>
</feature>
<dbReference type="OrthoDB" id="9757876at2"/>
<dbReference type="EMBL" id="CP144914">
    <property type="protein sequence ID" value="WWD79151.1"/>
    <property type="molecule type" value="Genomic_DNA"/>
</dbReference>
<sequence>MKITNFSIRRPVFTLVTMALFLVLGFVSLTNIPLKLLPEIDAPIAAVVTSYDDAGPQEVADQVSRPLEQSLSTVPGLNTVSSISMEGQSLTVLEFAWTTSIDDVENDIITSMNQTQLPDGAANPQFIKIDPDQFPIIQLSLSASDDSTDIDDLVADMENDLLRVDGVASVDLDGEAVEEIEITLDQEEMTDNGLDQSDVAQVLQSHNVTAPGGIVEDGGEEITTRVLFEMNTLEDIENIVLTENPPEEEDGDTETVTVADVATVERGPEPNDVITRTNQDDAILMNVQQQSEANTATVAADFMDELDDLLASNNYEDLEADVLFNQGEYIEDAVSSVSLALIGGGIIAMIVLFFFLRSVKTPLLIGIAIPFSVIVTFVLLYFTNFSLNIMTLGGLALGIGMLVDNSIVVIENIYRHLSMKKTPRLAAADGTKEVATAITASTLTTISVFLPVVFISGIVGNLFREFALTVSFSLLASLAVALTVVPMLASRWLKEPTEEVEAKRKKSRFIRVFDKSARWSLKNRLLVFLATLILLIGGGFGVSTVGTEFLPATDESFMQIELENEPGTPLEETFEDIQAVEDELDGYQQIQSYTSVTGATGDQGPTGGDGQGNQAVVYVTMVPVDQRDISTIDFSEDIRRDIESSAPDAEVSISIDASFGGDPNSFTFDLTDANPERLEEVSGELLEEFEDMNEFTEVTNTYEDTIPELQLQIDDDAARDEGLSPAQIADEVDSKTRGVLATQIVTEQNDVLSVNVRYDDEFVDTVEALEELQIRNQEGGFVDLADVAEIERGEGPETINRIDQEESVQFDLTFTSDNNLSEINELVQDTVDDYGLPNETTISYTGDQQLLEDAVQDLLFALVLAIVLVYFVLAAQFESLKYPFVVMFTVPLFIIGVALALTITQTPISVTGFIGLIVLVGIVVNNAIVLVDYINRQKEYGLSSYDAIVEGVKDRARPILMTASTTILALVPLALGFGEGSEIQQPLAITVIGGMISATFLTLILIPVVYSLFDKETRNLNKKFMTTDGRLVPAYLLDAEQEEPQKNAGQLAGPSSKRTEISEFYKDVDSEPDASFEEENVEEVKEKPYETDEYEGGKEEKPASEEMSKEELLQVLEELIKRSNKKE</sequence>
<dbReference type="Gene3D" id="3.30.70.1440">
    <property type="entry name" value="Multidrug efflux transporter AcrB pore domain"/>
    <property type="match status" value="1"/>
</dbReference>
<feature type="compositionally biased region" description="Basic and acidic residues" evidence="1">
    <location>
        <begin position="1057"/>
        <end position="1069"/>
    </location>
</feature>
<keyword evidence="2" id="KW-1133">Transmembrane helix</keyword>
<keyword evidence="2" id="KW-0812">Transmembrane</keyword>
<evidence type="ECO:0000256" key="2">
    <source>
        <dbReference type="SAM" id="Phobius"/>
    </source>
</evidence>
<feature type="compositionally biased region" description="Acidic residues" evidence="1">
    <location>
        <begin position="1070"/>
        <end position="1081"/>
    </location>
</feature>
<feature type="transmembrane region" description="Helical" evidence="2">
    <location>
        <begin position="525"/>
        <end position="546"/>
    </location>
</feature>
<protein>
    <submittedName>
        <fullName evidence="3">Efflux RND transporter permease subunit</fullName>
    </submittedName>
</protein>
<dbReference type="Gene3D" id="1.20.1640.10">
    <property type="entry name" value="Multidrug efflux transporter AcrB transmembrane domain"/>
    <property type="match status" value="2"/>
</dbReference>
<dbReference type="AlphaFoldDB" id="A0A5C7F5B9"/>
<feature type="transmembrane region" description="Helical" evidence="2">
    <location>
        <begin position="389"/>
        <end position="414"/>
    </location>
</feature>
<feature type="region of interest" description="Disordered" evidence="1">
    <location>
        <begin position="1042"/>
        <end position="1112"/>
    </location>
</feature>
<dbReference type="InterPro" id="IPR001036">
    <property type="entry name" value="Acrflvin-R"/>
</dbReference>
<dbReference type="Pfam" id="PF00873">
    <property type="entry name" value="ACR_tran"/>
    <property type="match status" value="1"/>
</dbReference>
<dbReference type="PANTHER" id="PTHR32063">
    <property type="match status" value="1"/>
</dbReference>
<dbReference type="Proteomes" id="UP000321816">
    <property type="component" value="Chromosome"/>
</dbReference>
<dbReference type="RefSeq" id="WP_147803541.1">
    <property type="nucleotide sequence ID" value="NZ_CP144914.1"/>
</dbReference>
<dbReference type="PRINTS" id="PR00702">
    <property type="entry name" value="ACRIFLAVINRP"/>
</dbReference>
<keyword evidence="4" id="KW-1185">Reference proteome</keyword>
<dbReference type="Gene3D" id="3.30.70.1320">
    <property type="entry name" value="Multidrug efflux transporter AcrB pore domain like"/>
    <property type="match status" value="1"/>
</dbReference>
<dbReference type="PANTHER" id="PTHR32063:SF0">
    <property type="entry name" value="SWARMING MOTILITY PROTEIN SWRC"/>
    <property type="match status" value="1"/>
</dbReference>
<dbReference type="Gene3D" id="3.30.70.1430">
    <property type="entry name" value="Multidrug efflux transporter AcrB pore domain"/>
    <property type="match status" value="2"/>
</dbReference>
<proteinExistence type="predicted"/>
<evidence type="ECO:0000313" key="4">
    <source>
        <dbReference type="Proteomes" id="UP000321816"/>
    </source>
</evidence>
<feature type="transmembrane region" description="Helical" evidence="2">
    <location>
        <begin position="363"/>
        <end position="383"/>
    </location>
</feature>
<evidence type="ECO:0000256" key="1">
    <source>
        <dbReference type="SAM" id="MobiDB-lite"/>
    </source>
</evidence>
<feature type="transmembrane region" description="Helical" evidence="2">
    <location>
        <begin position="434"/>
        <end position="460"/>
    </location>
</feature>
<dbReference type="SUPFAM" id="SSF82866">
    <property type="entry name" value="Multidrug efflux transporter AcrB transmembrane domain"/>
    <property type="match status" value="2"/>
</dbReference>
<dbReference type="SUPFAM" id="SSF82714">
    <property type="entry name" value="Multidrug efflux transporter AcrB TolC docking domain, DN and DC subdomains"/>
    <property type="match status" value="2"/>
</dbReference>
<dbReference type="InterPro" id="IPR027463">
    <property type="entry name" value="AcrB_DN_DC_subdom"/>
</dbReference>
<feature type="transmembrane region" description="Helical" evidence="2">
    <location>
        <begin position="910"/>
        <end position="935"/>
    </location>
</feature>
<dbReference type="GO" id="GO:0005886">
    <property type="term" value="C:plasma membrane"/>
    <property type="evidence" value="ECO:0007669"/>
    <property type="project" value="TreeGrafter"/>
</dbReference>
<accession>A0A5C7F5B9</accession>
<feature type="transmembrane region" description="Helical" evidence="2">
    <location>
        <begin position="956"/>
        <end position="975"/>
    </location>
</feature>
<evidence type="ECO:0000313" key="3">
    <source>
        <dbReference type="EMBL" id="WWD79151.1"/>
    </source>
</evidence>
<organism evidence="3 4">
    <name type="scientific">Alkalicoccus halolimnae</name>
    <dbReference type="NCBI Taxonomy" id="1667239"/>
    <lineage>
        <taxon>Bacteria</taxon>
        <taxon>Bacillati</taxon>
        <taxon>Bacillota</taxon>
        <taxon>Bacilli</taxon>
        <taxon>Bacillales</taxon>
        <taxon>Bacillaceae</taxon>
        <taxon>Alkalicoccus</taxon>
    </lineage>
</organism>
<dbReference type="Gene3D" id="3.30.2090.10">
    <property type="entry name" value="Multidrug efflux transporter AcrB TolC docking domain, DN and DC subdomains"/>
    <property type="match status" value="2"/>
</dbReference>
<feature type="transmembrane region" description="Helical" evidence="2">
    <location>
        <begin position="987"/>
        <end position="1013"/>
    </location>
</feature>
<dbReference type="KEGG" id="ahal:FTX54_012070"/>
<dbReference type="GO" id="GO:0042910">
    <property type="term" value="F:xenobiotic transmembrane transporter activity"/>
    <property type="evidence" value="ECO:0007669"/>
    <property type="project" value="TreeGrafter"/>
</dbReference>